<dbReference type="Pfam" id="PF02100">
    <property type="entry name" value="ODC_AZ"/>
    <property type="match status" value="1"/>
</dbReference>
<dbReference type="GO" id="GO:0008073">
    <property type="term" value="F:ornithine decarboxylase inhibitor activity"/>
    <property type="evidence" value="ECO:0000318"/>
    <property type="project" value="GO_Central"/>
</dbReference>
<dbReference type="PANTHER" id="PTHR10279">
    <property type="entry name" value="ORNITHINE DECARBOXYLASE ANTIZYME"/>
    <property type="match status" value="1"/>
</dbReference>
<reference evidence="11" key="2">
    <citation type="submission" date="2021-01" db="UniProtKB">
        <authorList>
            <consortium name="EnsemblMetazoa"/>
        </authorList>
    </citation>
    <scope>IDENTIFICATION</scope>
</reference>
<dbReference type="EnsemblMetazoa" id="NM_001256061">
    <property type="protein sequence ID" value="NP_001242990"/>
    <property type="gene ID" value="GeneID_591128"/>
</dbReference>
<evidence type="ECO:0000313" key="12">
    <source>
        <dbReference type="Proteomes" id="UP000007110"/>
    </source>
</evidence>
<dbReference type="OrthoDB" id="5959761at2759"/>
<evidence type="ECO:0000256" key="4">
    <source>
        <dbReference type="ARBA" id="ARBA00017712"/>
    </source>
</evidence>
<evidence type="ECO:0000313" key="11">
    <source>
        <dbReference type="EnsemblMetazoa" id="NP_001242990"/>
    </source>
</evidence>
<keyword evidence="8" id="KW-0539">Nucleus</keyword>
<dbReference type="InterPro" id="IPR002993">
    <property type="entry name" value="ODC_AZ"/>
</dbReference>
<dbReference type="AlphaFoldDB" id="A0A7M6UW80"/>
<comment type="similarity">
    <text evidence="3">Belongs to the ODC antizyme family.</text>
</comment>
<organism evidence="11 12">
    <name type="scientific">Strongylocentrotus purpuratus</name>
    <name type="common">Purple sea urchin</name>
    <dbReference type="NCBI Taxonomy" id="7668"/>
    <lineage>
        <taxon>Eukaryota</taxon>
        <taxon>Metazoa</taxon>
        <taxon>Echinodermata</taxon>
        <taxon>Eleutherozoa</taxon>
        <taxon>Echinozoa</taxon>
        <taxon>Echinoidea</taxon>
        <taxon>Euechinoidea</taxon>
        <taxon>Echinacea</taxon>
        <taxon>Camarodonta</taxon>
        <taxon>Echinidea</taxon>
        <taxon>Strongylocentrotidae</taxon>
        <taxon>Strongylocentrotus</taxon>
    </lineage>
</organism>
<dbReference type="GO" id="GO:0005634">
    <property type="term" value="C:nucleus"/>
    <property type="evidence" value="ECO:0000318"/>
    <property type="project" value="GO_Central"/>
</dbReference>
<dbReference type="InParanoid" id="A0A7M6UW80"/>
<dbReference type="SUPFAM" id="SSF55729">
    <property type="entry name" value="Acyl-CoA N-acyltransferases (Nat)"/>
    <property type="match status" value="1"/>
</dbReference>
<dbReference type="RefSeq" id="NP_001242990.1">
    <property type="nucleotide sequence ID" value="NM_001256061.1"/>
</dbReference>
<evidence type="ECO:0000256" key="1">
    <source>
        <dbReference type="ARBA" id="ARBA00004123"/>
    </source>
</evidence>
<keyword evidence="6" id="KW-0597">Phosphoprotein</keyword>
<evidence type="ECO:0000256" key="7">
    <source>
        <dbReference type="ARBA" id="ARBA00022758"/>
    </source>
</evidence>
<keyword evidence="7" id="KW-0688">Ribosomal frameshifting</keyword>
<name>A0A7M6UW80_STRPU</name>
<dbReference type="Proteomes" id="UP000007110">
    <property type="component" value="Unassembled WGS sequence"/>
</dbReference>
<dbReference type="InterPro" id="IPR016181">
    <property type="entry name" value="Acyl_CoA_acyltransferase"/>
</dbReference>
<sequence length="211" mass="23601">MVLSIDKASTLDLNFSRHEEKTSQNSELDSSNVNVIKMSVDREALEAGKSYLFTLGRAPQQCSDVTSGSDNSLILKSVTEEDERPGLLASAFFKKSKAGGGGPSDTNYIRFLHHLTDNLLVKWESILLESRLYIQLPETSLHQGGRDSLVELLDIAEEQLGCSQVIIMFARERSDVAQLMRNFKFLGFETLPPGHQWLPPATDQFFMAYNI</sequence>
<dbReference type="GeneID" id="591128"/>
<dbReference type="FunCoup" id="A0A7M6UW80">
    <property type="interactions" value="1428"/>
</dbReference>
<evidence type="ECO:0000256" key="9">
    <source>
        <dbReference type="ARBA" id="ARBA00053466"/>
    </source>
</evidence>
<dbReference type="FunFam" id="3.40.630.60:FF:000002">
    <property type="entry name" value="Ornithine decarboxylase antizyme 3"/>
    <property type="match status" value="1"/>
</dbReference>
<reference evidence="12" key="1">
    <citation type="submission" date="2015-02" db="EMBL/GenBank/DDBJ databases">
        <title>Genome sequencing for Strongylocentrotus purpuratus.</title>
        <authorList>
            <person name="Murali S."/>
            <person name="Liu Y."/>
            <person name="Vee V."/>
            <person name="English A."/>
            <person name="Wang M."/>
            <person name="Skinner E."/>
            <person name="Han Y."/>
            <person name="Muzny D.M."/>
            <person name="Worley K.C."/>
            <person name="Gibbs R.A."/>
        </authorList>
    </citation>
    <scope>NUCLEOTIDE SEQUENCE</scope>
</reference>
<dbReference type="GO" id="GO:0075523">
    <property type="term" value="P:viral translational frameshifting"/>
    <property type="evidence" value="ECO:0007669"/>
    <property type="project" value="UniProtKB-KW"/>
</dbReference>
<dbReference type="CTD" id="4946"/>
<comment type="function">
    <text evidence="9">Ornithine decarboxylase (ODC) antizyme protein that negatively regulates ODC activity and intracellular polyamine biosynthesis and uptake in response to increased intracellular polyamine levels. Binds to ODC monomers, inhibiting the assembly of the functional ODC homodimers. Does not target the ODC monomers for degradation, which allows a protein synthesis-independent restoration of ODC activity. Stabilizes AZIN2 by interfering with its ubiquitination. Involved in the translocation of AZNI2 from ER-Golgi intermediate compartment (ERGIC) to the cytosol. Probably plays a key role in spermatogenesis by regulating the intracellular concentration of polyamines in haploid germ cells.</text>
</comment>
<evidence type="ECO:0000256" key="2">
    <source>
        <dbReference type="ARBA" id="ARBA00004496"/>
    </source>
</evidence>
<comment type="subcellular location">
    <subcellularLocation>
        <location evidence="2">Cytoplasm</location>
    </subcellularLocation>
    <subcellularLocation>
        <location evidence="1">Nucleus</location>
    </subcellularLocation>
</comment>
<keyword evidence="5" id="KW-0963">Cytoplasm</keyword>
<evidence type="ECO:0000256" key="5">
    <source>
        <dbReference type="ARBA" id="ARBA00022490"/>
    </source>
</evidence>
<dbReference type="GO" id="GO:0005737">
    <property type="term" value="C:cytoplasm"/>
    <property type="evidence" value="ECO:0000318"/>
    <property type="project" value="GO_Central"/>
</dbReference>
<protein>
    <recommendedName>
        <fullName evidence="4">Ornithine decarboxylase antizyme</fullName>
    </recommendedName>
    <alternativeName>
        <fullName evidence="10">Ornithine decarboxylase antizyme 3</fullName>
    </alternativeName>
</protein>
<accession>A0A7M6UW80</accession>
<evidence type="ECO:0000256" key="10">
    <source>
        <dbReference type="ARBA" id="ARBA00071308"/>
    </source>
</evidence>
<evidence type="ECO:0000256" key="6">
    <source>
        <dbReference type="ARBA" id="ARBA00022553"/>
    </source>
</evidence>
<evidence type="ECO:0000256" key="3">
    <source>
        <dbReference type="ARBA" id="ARBA00008796"/>
    </source>
</evidence>
<evidence type="ECO:0000256" key="8">
    <source>
        <dbReference type="ARBA" id="ARBA00023242"/>
    </source>
</evidence>
<dbReference type="Gene3D" id="3.40.630.60">
    <property type="match status" value="1"/>
</dbReference>
<dbReference type="KEGG" id="spu:591128"/>
<dbReference type="OMA" id="IRTFKFM"/>
<dbReference type="PANTHER" id="PTHR10279:SF10">
    <property type="entry name" value="ORNITHINE DECARBOXYLASE ANTIZYME"/>
    <property type="match status" value="1"/>
</dbReference>
<keyword evidence="12" id="KW-1185">Reference proteome</keyword>
<dbReference type="InterPro" id="IPR038581">
    <property type="entry name" value="ODC_AZ_sf"/>
</dbReference>
<proteinExistence type="inferred from homology"/>